<comment type="caution">
    <text evidence="1">The sequence shown here is derived from an EMBL/GenBank/DDBJ whole genome shotgun (WGS) entry which is preliminary data.</text>
</comment>
<accession>A0A397SF48</accession>
<gene>
    <name evidence="1" type="ORF">C1645_837600</name>
</gene>
<evidence type="ECO:0000313" key="1">
    <source>
        <dbReference type="EMBL" id="RIA81054.1"/>
    </source>
</evidence>
<dbReference type="AlphaFoldDB" id="A0A397SF48"/>
<dbReference type="EMBL" id="QKYT01000854">
    <property type="protein sequence ID" value="RIA81054.1"/>
    <property type="molecule type" value="Genomic_DNA"/>
</dbReference>
<proteinExistence type="predicted"/>
<protein>
    <submittedName>
        <fullName evidence="1">Uncharacterized protein</fullName>
    </submittedName>
</protein>
<evidence type="ECO:0000313" key="2">
    <source>
        <dbReference type="Proteomes" id="UP000265703"/>
    </source>
</evidence>
<dbReference type="Proteomes" id="UP000265703">
    <property type="component" value="Unassembled WGS sequence"/>
</dbReference>
<organism evidence="1 2">
    <name type="scientific">Glomus cerebriforme</name>
    <dbReference type="NCBI Taxonomy" id="658196"/>
    <lineage>
        <taxon>Eukaryota</taxon>
        <taxon>Fungi</taxon>
        <taxon>Fungi incertae sedis</taxon>
        <taxon>Mucoromycota</taxon>
        <taxon>Glomeromycotina</taxon>
        <taxon>Glomeromycetes</taxon>
        <taxon>Glomerales</taxon>
        <taxon>Glomeraceae</taxon>
        <taxon>Glomus</taxon>
    </lineage>
</organism>
<sequence>MGGGSSNGSSPIGLSVFDPILESSLNSSVRNGRENGSPSSSVLCAFGSILKSETVLRTLQSEMGGETLGNLVSFEVVKTFFSEHSALEIRDWNYLALGIWDWNHLALGIQNWNHKFRNIQLWKFGIGIIQLWEFGIGIKRSN</sequence>
<reference evidence="1 2" key="1">
    <citation type="submission" date="2018-06" db="EMBL/GenBank/DDBJ databases">
        <title>Comparative genomics reveals the genomic features of Rhizophagus irregularis, R. cerebriforme, R. diaphanum and Gigaspora rosea, and their symbiotic lifestyle signature.</title>
        <authorList>
            <person name="Morin E."/>
            <person name="San Clemente H."/>
            <person name="Chen E.C.H."/>
            <person name="De La Providencia I."/>
            <person name="Hainaut M."/>
            <person name="Kuo A."/>
            <person name="Kohler A."/>
            <person name="Murat C."/>
            <person name="Tang N."/>
            <person name="Roy S."/>
            <person name="Loubradou J."/>
            <person name="Henrissat B."/>
            <person name="Grigoriev I.V."/>
            <person name="Corradi N."/>
            <person name="Roux C."/>
            <person name="Martin F.M."/>
        </authorList>
    </citation>
    <scope>NUCLEOTIDE SEQUENCE [LARGE SCALE GENOMIC DNA]</scope>
    <source>
        <strain evidence="1 2">DAOM 227022</strain>
    </source>
</reference>
<name>A0A397SF48_9GLOM</name>
<keyword evidence="2" id="KW-1185">Reference proteome</keyword>